<dbReference type="AlphaFoldDB" id="A0A2N9VX34"/>
<dbReference type="KEGG" id="pht:BLM14_00480"/>
<comment type="caution">
    <text evidence="2">The sequence shown here is derived from an EMBL/GenBank/DDBJ whole genome shotgun (WGS) entry which is preliminary data.</text>
</comment>
<dbReference type="RefSeq" id="WP_162293127.1">
    <property type="nucleotide sequence ID" value="NZ_CP017940.1"/>
</dbReference>
<gene>
    <name evidence="2" type="ORF">B5P45_15950</name>
</gene>
<dbReference type="SUPFAM" id="SSF51658">
    <property type="entry name" value="Xylose isomerase-like"/>
    <property type="match status" value="1"/>
</dbReference>
<sequence>MNGVSSIQNKTLKVGCQTFTWEMLGNKWSGGPDDLLHAIAGAGYAGIEITDTMIGDYFGKPAAFASALKSHGLTLVAYACGSDSGFTEPSALADDLASVDRALEFVVQFPGALLSYGSATIMNPGPIDDKFKVAAEFYNSAGERGKRAGVEVALHPSSHHNTLLGTRADYDRIMALTDPALIGWVPDTGHILRGRMDILDTIRTYLGRVRYLHLKDVDTSGKWAMLGEGVCDTRAIVDLVAGAPNFNGWLVLEEESDTAAADPAAGVRRNRETMRRLVA</sequence>
<dbReference type="PANTHER" id="PTHR12110">
    <property type="entry name" value="HYDROXYPYRUVATE ISOMERASE"/>
    <property type="match status" value="1"/>
</dbReference>
<dbReference type="InterPro" id="IPR013022">
    <property type="entry name" value="Xyl_isomerase-like_TIM-brl"/>
</dbReference>
<organism evidence="2 3">
    <name type="scientific">Phyllobacterium zundukense</name>
    <dbReference type="NCBI Taxonomy" id="1867719"/>
    <lineage>
        <taxon>Bacteria</taxon>
        <taxon>Pseudomonadati</taxon>
        <taxon>Pseudomonadota</taxon>
        <taxon>Alphaproteobacteria</taxon>
        <taxon>Hyphomicrobiales</taxon>
        <taxon>Phyllobacteriaceae</taxon>
        <taxon>Phyllobacterium</taxon>
    </lineage>
</organism>
<keyword evidence="3" id="KW-1185">Reference proteome</keyword>
<proteinExistence type="predicted"/>
<dbReference type="Gene3D" id="3.20.20.150">
    <property type="entry name" value="Divalent-metal-dependent TIM barrel enzymes"/>
    <property type="match status" value="1"/>
</dbReference>
<evidence type="ECO:0000313" key="2">
    <source>
        <dbReference type="EMBL" id="PIO44052.1"/>
    </source>
</evidence>
<dbReference type="Proteomes" id="UP000232163">
    <property type="component" value="Unassembled WGS sequence"/>
</dbReference>
<dbReference type="EMBL" id="MZMT01000035">
    <property type="protein sequence ID" value="PIO44052.1"/>
    <property type="molecule type" value="Genomic_DNA"/>
</dbReference>
<dbReference type="InterPro" id="IPR036237">
    <property type="entry name" value="Xyl_isomerase-like_sf"/>
</dbReference>
<evidence type="ECO:0000259" key="1">
    <source>
        <dbReference type="Pfam" id="PF01261"/>
    </source>
</evidence>
<evidence type="ECO:0000313" key="3">
    <source>
        <dbReference type="Proteomes" id="UP000232163"/>
    </source>
</evidence>
<name>A0A2N9VX34_9HYPH</name>
<reference evidence="2 3" key="1">
    <citation type="journal article" date="2017" name="Int J Environ Stud">
        <title>Does the Miocene-Pliocene relict legume Oxytropis triphylla form nitrogen-fixing nodules with a combination of bacterial strains?</title>
        <authorList>
            <person name="Safronova V."/>
            <person name="Belimov A."/>
            <person name="Sazanova A."/>
            <person name="Kuznetsova I."/>
            <person name="Popova J."/>
            <person name="Andronov E."/>
            <person name="Verkhozina A."/>
            <person name="Tikhonovich I."/>
        </authorList>
    </citation>
    <scope>NUCLEOTIDE SEQUENCE [LARGE SCALE GENOMIC DNA]</scope>
    <source>
        <strain evidence="2 3">Tri-38</strain>
    </source>
</reference>
<protein>
    <submittedName>
        <fullName evidence="2">Myo-inositol catabolism protein</fullName>
    </submittedName>
</protein>
<dbReference type="PANTHER" id="PTHR12110:SF41">
    <property type="entry name" value="INOSOSE DEHYDRATASE"/>
    <property type="match status" value="1"/>
</dbReference>
<feature type="domain" description="Xylose isomerase-like TIM barrel" evidence="1">
    <location>
        <begin position="37"/>
        <end position="276"/>
    </location>
</feature>
<dbReference type="Pfam" id="PF01261">
    <property type="entry name" value="AP_endonuc_2"/>
    <property type="match status" value="1"/>
</dbReference>
<dbReference type="InterPro" id="IPR050312">
    <property type="entry name" value="IolE/XylAMocC-like"/>
</dbReference>
<accession>A0A2N9VX34</accession>